<sequence>MTGTHSLHLAPGEVQTQISLLFDEYAEELFFPQIYLGVTRQISELRRTSFTKASRKIRRIDRCGVGPEHVLYMAKKVMRQMVSEKTMT</sequence>
<accession>A0A9D4SMN1</accession>
<proteinExistence type="predicted"/>
<name>A0A9D4SMN1_RHISA</name>
<dbReference type="Proteomes" id="UP000821837">
    <property type="component" value="Unassembled WGS sequence"/>
</dbReference>
<protein>
    <submittedName>
        <fullName evidence="1">Uncharacterized protein</fullName>
    </submittedName>
</protein>
<dbReference type="EMBL" id="JABSTV010001255">
    <property type="protein sequence ID" value="KAH7934817.1"/>
    <property type="molecule type" value="Genomic_DNA"/>
</dbReference>
<evidence type="ECO:0000313" key="2">
    <source>
        <dbReference type="Proteomes" id="UP000821837"/>
    </source>
</evidence>
<evidence type="ECO:0000313" key="1">
    <source>
        <dbReference type="EMBL" id="KAH7934817.1"/>
    </source>
</evidence>
<keyword evidence="2" id="KW-1185">Reference proteome</keyword>
<gene>
    <name evidence="1" type="ORF">HPB52_001001</name>
</gene>
<organism evidence="1 2">
    <name type="scientific">Rhipicephalus sanguineus</name>
    <name type="common">Brown dog tick</name>
    <name type="synonym">Ixodes sanguineus</name>
    <dbReference type="NCBI Taxonomy" id="34632"/>
    <lineage>
        <taxon>Eukaryota</taxon>
        <taxon>Metazoa</taxon>
        <taxon>Ecdysozoa</taxon>
        <taxon>Arthropoda</taxon>
        <taxon>Chelicerata</taxon>
        <taxon>Arachnida</taxon>
        <taxon>Acari</taxon>
        <taxon>Parasitiformes</taxon>
        <taxon>Ixodida</taxon>
        <taxon>Ixodoidea</taxon>
        <taxon>Ixodidae</taxon>
        <taxon>Rhipicephalinae</taxon>
        <taxon>Rhipicephalus</taxon>
        <taxon>Rhipicephalus</taxon>
    </lineage>
</organism>
<dbReference type="AlphaFoldDB" id="A0A9D4SMN1"/>
<reference evidence="1" key="1">
    <citation type="journal article" date="2020" name="Cell">
        <title>Large-Scale Comparative Analyses of Tick Genomes Elucidate Their Genetic Diversity and Vector Capacities.</title>
        <authorList>
            <consortium name="Tick Genome and Microbiome Consortium (TIGMIC)"/>
            <person name="Jia N."/>
            <person name="Wang J."/>
            <person name="Shi W."/>
            <person name="Du L."/>
            <person name="Sun Y."/>
            <person name="Zhan W."/>
            <person name="Jiang J.F."/>
            <person name="Wang Q."/>
            <person name="Zhang B."/>
            <person name="Ji P."/>
            <person name="Bell-Sakyi L."/>
            <person name="Cui X.M."/>
            <person name="Yuan T.T."/>
            <person name="Jiang B.G."/>
            <person name="Yang W.F."/>
            <person name="Lam T.T."/>
            <person name="Chang Q.C."/>
            <person name="Ding S.J."/>
            <person name="Wang X.J."/>
            <person name="Zhu J.G."/>
            <person name="Ruan X.D."/>
            <person name="Zhao L."/>
            <person name="Wei J.T."/>
            <person name="Ye R.Z."/>
            <person name="Que T.C."/>
            <person name="Du C.H."/>
            <person name="Zhou Y.H."/>
            <person name="Cheng J.X."/>
            <person name="Dai P.F."/>
            <person name="Guo W.B."/>
            <person name="Han X.H."/>
            <person name="Huang E.J."/>
            <person name="Li L.F."/>
            <person name="Wei W."/>
            <person name="Gao Y.C."/>
            <person name="Liu J.Z."/>
            <person name="Shao H.Z."/>
            <person name="Wang X."/>
            <person name="Wang C.C."/>
            <person name="Yang T.C."/>
            <person name="Huo Q.B."/>
            <person name="Li W."/>
            <person name="Chen H.Y."/>
            <person name="Chen S.E."/>
            <person name="Zhou L.G."/>
            <person name="Ni X.B."/>
            <person name="Tian J.H."/>
            <person name="Sheng Y."/>
            <person name="Liu T."/>
            <person name="Pan Y.S."/>
            <person name="Xia L.Y."/>
            <person name="Li J."/>
            <person name="Zhao F."/>
            <person name="Cao W.C."/>
        </authorList>
    </citation>
    <scope>NUCLEOTIDE SEQUENCE</scope>
    <source>
        <strain evidence="1">Rsan-2018</strain>
    </source>
</reference>
<dbReference type="VEuPathDB" id="VectorBase:RSAN_054277"/>
<reference evidence="1" key="2">
    <citation type="submission" date="2021-09" db="EMBL/GenBank/DDBJ databases">
        <authorList>
            <person name="Jia N."/>
            <person name="Wang J."/>
            <person name="Shi W."/>
            <person name="Du L."/>
            <person name="Sun Y."/>
            <person name="Zhan W."/>
            <person name="Jiang J."/>
            <person name="Wang Q."/>
            <person name="Zhang B."/>
            <person name="Ji P."/>
            <person name="Sakyi L.B."/>
            <person name="Cui X."/>
            <person name="Yuan T."/>
            <person name="Jiang B."/>
            <person name="Yang W."/>
            <person name="Lam T.T.-Y."/>
            <person name="Chang Q."/>
            <person name="Ding S."/>
            <person name="Wang X."/>
            <person name="Zhu J."/>
            <person name="Ruan X."/>
            <person name="Zhao L."/>
            <person name="Wei J."/>
            <person name="Que T."/>
            <person name="Du C."/>
            <person name="Cheng J."/>
            <person name="Dai P."/>
            <person name="Han X."/>
            <person name="Huang E."/>
            <person name="Gao Y."/>
            <person name="Liu J."/>
            <person name="Shao H."/>
            <person name="Ye R."/>
            <person name="Li L."/>
            <person name="Wei W."/>
            <person name="Wang X."/>
            <person name="Wang C."/>
            <person name="Huo Q."/>
            <person name="Li W."/>
            <person name="Guo W."/>
            <person name="Chen H."/>
            <person name="Chen S."/>
            <person name="Zhou L."/>
            <person name="Zhou L."/>
            <person name="Ni X."/>
            <person name="Tian J."/>
            <person name="Zhou Y."/>
            <person name="Sheng Y."/>
            <person name="Liu T."/>
            <person name="Pan Y."/>
            <person name="Xia L."/>
            <person name="Li J."/>
            <person name="Zhao F."/>
            <person name="Cao W."/>
        </authorList>
    </citation>
    <scope>NUCLEOTIDE SEQUENCE</scope>
    <source>
        <strain evidence="1">Rsan-2018</strain>
        <tissue evidence="1">Larvae</tissue>
    </source>
</reference>
<comment type="caution">
    <text evidence="1">The sequence shown here is derived from an EMBL/GenBank/DDBJ whole genome shotgun (WGS) entry which is preliminary data.</text>
</comment>